<dbReference type="AlphaFoldDB" id="D8ISF7"/>
<reference evidence="4 5" key="1">
    <citation type="submission" date="2010-04" db="EMBL/GenBank/DDBJ databases">
        <title>The genome of Herbaspirillum seropedicae SmR1, an endophytic, nitrogen-fixing, plant-growth promoting beta-Proteobacteria.</title>
        <authorList>
            <person name="Pedrosa F.O."/>
            <person name="Monteiro R.A."/>
            <person name="Wassem R."/>
            <person name="Cruz L.M."/>
            <person name="Ayub R.A."/>
            <person name="Colauto N.B."/>
            <person name="Fernandez M.A."/>
            <person name="Fungaro M.H.P."/>
            <person name="Grisard E.C."/>
            <person name="Hungria M."/>
            <person name="Madeira H.M.F."/>
            <person name="Nodari R.O."/>
            <person name="Osaku C.A."/>
            <person name="Petzl-Erler M.L."/>
            <person name="Terenzi H."/>
            <person name="Vieira L.G.E."/>
            <person name="Almeida M.I.M."/>
            <person name="Alves L.R."/>
            <person name="Arantes O.M.N."/>
            <person name="Balsanelli E."/>
            <person name="Barcellos F.G."/>
            <person name="Baura V.A."/>
            <person name="Binde D.R."/>
            <person name="Campo R.J."/>
            <person name="Chubatsu L.S."/>
            <person name="Chueire L.M.O."/>
            <person name="Ciferri R.R."/>
            <person name="Correa L.C."/>
            <person name="da Conceicao Silva J.L."/>
            <person name="Dabul A.N.G."/>
            <person name="Dambros B.P."/>
            <person name="Faoro H."/>
            <person name="Favetti A."/>
            <person name="Friedermann G."/>
            <person name="Furlaneto M.C."/>
            <person name="Gasques L.S."/>
            <person name="Gimenes C.C.T."/>
            <person name="Gioppo N.M.R."/>
            <person name="Glienke-Blanco C."/>
            <person name="Godoy L.P."/>
            <person name="Guerra M.P."/>
            <person name="Karp S."/>
            <person name="Kava-Cordeiro V."/>
            <person name="Margarido V.P."/>
            <person name="Mathioni S.M."/>
            <person name="Menck-Soares M.A."/>
            <person name="Murace N.K."/>
            <person name="Nicolas M.F."/>
            <person name="Oliveira C.E.C."/>
            <person name="Pagnan N.A.B."/>
            <person name="Pamphile J.A."/>
            <person name="Patussi E.V."/>
            <person name="Pereira L.F.P."/>
            <person name="Pereira-Ferrari L."/>
            <person name="Pinto F.G.S."/>
            <person name="Precoma C."/>
            <person name="Prioli A.J."/>
            <person name="Prioli S.M.A.P."/>
            <person name="Raittz R.T."/>
            <person name="Ramos H.J.O."/>
            <person name="Ribeiro E.M.S.F."/>
            <person name="Rigo L.U."/>
            <person name="Rocha C.L.M.S.C."/>
            <person name="Rocha S.N."/>
            <person name="Santos K."/>
            <person name="Satori D."/>
            <person name="Silva A.G."/>
            <person name="Simao R.C.G."/>
            <person name="Soares M.A.M."/>
            <person name="Souza E.M."/>
            <person name="Steffens M.B.R."/>
            <person name="Steindel M."/>
            <person name="Tadra-Sfeir M.Z."/>
            <person name="Takahashi E.K."/>
            <person name="Torres R.A."/>
            <person name="Valle J.S."/>
            <person name="Vernal J.I."/>
            <person name="Vilas-Boas L.A."/>
            <person name="Watanabe M.A.E."/>
            <person name="Weiss V.A."/>
            <person name="Yates M.A."/>
            <person name="Souza E.M."/>
        </authorList>
    </citation>
    <scope>NUCLEOTIDE SEQUENCE [LARGE SCALE GENOMIC DNA]</scope>
    <source>
        <strain evidence="4 5">SmR1</strain>
    </source>
</reference>
<dbReference type="PANTHER" id="PTHR34136">
    <property type="match status" value="1"/>
</dbReference>
<evidence type="ECO:0000256" key="1">
    <source>
        <dbReference type="ARBA" id="ARBA00022676"/>
    </source>
</evidence>
<proteinExistence type="predicted"/>
<dbReference type="Gene3D" id="3.30.750.24">
    <property type="entry name" value="STAS domain"/>
    <property type="match status" value="1"/>
</dbReference>
<dbReference type="NCBIfam" id="TIGR00696">
    <property type="entry name" value="wecG_tagA_cpsF"/>
    <property type="match status" value="1"/>
</dbReference>
<dbReference type="KEGG" id="hse:Hsero_2000"/>
<dbReference type="CDD" id="cd06533">
    <property type="entry name" value="Glyco_transf_WecG_TagA"/>
    <property type="match status" value="1"/>
</dbReference>
<evidence type="ECO:0000259" key="3">
    <source>
        <dbReference type="PROSITE" id="PS50801"/>
    </source>
</evidence>
<dbReference type="GO" id="GO:0016758">
    <property type="term" value="F:hexosyltransferase activity"/>
    <property type="evidence" value="ECO:0007669"/>
    <property type="project" value="TreeGrafter"/>
</dbReference>
<dbReference type="CAZy" id="GT26">
    <property type="family name" value="Glycosyltransferase Family 26"/>
</dbReference>
<dbReference type="Pfam" id="PF13466">
    <property type="entry name" value="STAS_2"/>
    <property type="match status" value="1"/>
</dbReference>
<evidence type="ECO:0000313" key="4">
    <source>
        <dbReference type="EMBL" id="ADJ63501.1"/>
    </source>
</evidence>
<dbReference type="PANTHER" id="PTHR34136:SF1">
    <property type="entry name" value="UDP-N-ACETYL-D-MANNOSAMINURONIC ACID TRANSFERASE"/>
    <property type="match status" value="1"/>
</dbReference>
<dbReference type="Pfam" id="PF03808">
    <property type="entry name" value="Glyco_tran_WecG"/>
    <property type="match status" value="1"/>
</dbReference>
<dbReference type="GO" id="GO:0016491">
    <property type="term" value="F:oxidoreductase activity"/>
    <property type="evidence" value="ECO:0007669"/>
    <property type="project" value="UniProtKB-KW"/>
</dbReference>
<dbReference type="InterPro" id="IPR036513">
    <property type="entry name" value="STAS_dom_sf"/>
</dbReference>
<dbReference type="EC" id="1.1.1.-" evidence="4"/>
<dbReference type="EMBL" id="CP002039">
    <property type="protein sequence ID" value="ADJ63501.1"/>
    <property type="molecule type" value="Genomic_DNA"/>
</dbReference>
<dbReference type="PROSITE" id="PS50801">
    <property type="entry name" value="STAS"/>
    <property type="match status" value="1"/>
</dbReference>
<keyword evidence="2 4" id="KW-0808">Transferase</keyword>
<dbReference type="CDD" id="cd07043">
    <property type="entry name" value="STAS_anti-anti-sigma_factors"/>
    <property type="match status" value="1"/>
</dbReference>
<accession>D8ISF7</accession>
<organism evidence="4 5">
    <name type="scientific">Herbaspirillum seropedicae (strain SmR1)</name>
    <dbReference type="NCBI Taxonomy" id="757424"/>
    <lineage>
        <taxon>Bacteria</taxon>
        <taxon>Pseudomonadati</taxon>
        <taxon>Pseudomonadota</taxon>
        <taxon>Betaproteobacteria</taxon>
        <taxon>Burkholderiales</taxon>
        <taxon>Oxalobacteraceae</taxon>
        <taxon>Herbaspirillum</taxon>
    </lineage>
</organism>
<keyword evidence="4" id="KW-0560">Oxidoreductase</keyword>
<protein>
    <submittedName>
        <fullName evidence="4">UDP-N-acetyl-d-mannosaminuronic acid transferase protein</fullName>
        <ecNumber evidence="4">1.1.1.-</ecNumber>
    </submittedName>
</protein>
<dbReference type="InterPro" id="IPR002645">
    <property type="entry name" value="STAS_dom"/>
</dbReference>
<dbReference type="SUPFAM" id="SSF52091">
    <property type="entry name" value="SpoIIaa-like"/>
    <property type="match status" value="1"/>
</dbReference>
<dbReference type="HOGENOM" id="CLU_041635_0_0_4"/>
<dbReference type="eggNOG" id="COG1922">
    <property type="taxonomic scope" value="Bacteria"/>
</dbReference>
<feature type="domain" description="STAS" evidence="3">
    <location>
        <begin position="271"/>
        <end position="344"/>
    </location>
</feature>
<dbReference type="InterPro" id="IPR004629">
    <property type="entry name" value="WecG_TagA_CpsF"/>
</dbReference>
<evidence type="ECO:0000256" key="2">
    <source>
        <dbReference type="ARBA" id="ARBA00022679"/>
    </source>
</evidence>
<keyword evidence="1" id="KW-0328">Glycosyltransferase</keyword>
<evidence type="ECO:0000313" key="5">
    <source>
        <dbReference type="Proteomes" id="UP000000329"/>
    </source>
</evidence>
<dbReference type="STRING" id="757424.Hsero_2000"/>
<dbReference type="Proteomes" id="UP000000329">
    <property type="component" value="Chromosome"/>
</dbReference>
<gene>
    <name evidence="4" type="primary">epsP</name>
    <name evidence="4" type="ordered locus">Hsero_2000</name>
</gene>
<sequence>MPFDRVSLGQAAGILQRAASERRRCFLSTPNLNFAVACLDDAAFRHSVIQSDLSIADGMPLVWIARALGLPIKERVAGSSLFQALREQRMENGQAPLRVYFFGGPPGVAQAADEKLNATPSGLRSVGYASPGFGSIEEMSPPQALAHINDSRADFLVVALGAKKGQAWIQHNLVQLRAPVVSHLGAVVNFVAGTVSRAPRWAQKTGLEWLWRIKEEPKLWRRYFDDGMALLRLLATRVLPCIWESRRHRPAAALLDEAEIRCRLDGGDCELLFSGALGQANLARLRPVLAQAAQGDAPLVLDCTRLQYIDSAALAQLMLLYGDCVRRGRPWAIINASASLRRQITLHCADYLLQARA</sequence>
<dbReference type="eggNOG" id="COG1366">
    <property type="taxonomic scope" value="Bacteria"/>
</dbReference>
<dbReference type="InterPro" id="IPR058548">
    <property type="entry name" value="MlaB-like_STAS"/>
</dbReference>
<keyword evidence="5" id="KW-1185">Reference proteome</keyword>
<name>D8ISF7_HERSS</name>